<dbReference type="SUPFAM" id="SSF48498">
    <property type="entry name" value="Tetracyclin repressor-like, C-terminal domain"/>
    <property type="match status" value="1"/>
</dbReference>
<dbReference type="PANTHER" id="PTHR30055">
    <property type="entry name" value="HTH-TYPE TRANSCRIPTIONAL REGULATOR RUTR"/>
    <property type="match status" value="1"/>
</dbReference>
<dbReference type="InterPro" id="IPR001647">
    <property type="entry name" value="HTH_TetR"/>
</dbReference>
<dbReference type="SUPFAM" id="SSF46689">
    <property type="entry name" value="Homeodomain-like"/>
    <property type="match status" value="1"/>
</dbReference>
<evidence type="ECO:0000256" key="2">
    <source>
        <dbReference type="ARBA" id="ARBA00023125"/>
    </source>
</evidence>
<proteinExistence type="predicted"/>
<dbReference type="GO" id="GO:0000976">
    <property type="term" value="F:transcription cis-regulatory region binding"/>
    <property type="evidence" value="ECO:0007669"/>
    <property type="project" value="TreeGrafter"/>
</dbReference>
<name>A0A255EH65_9ACTN</name>
<dbReference type="EMBL" id="NMVJ01000006">
    <property type="protein sequence ID" value="OYN90884.1"/>
    <property type="molecule type" value="Genomic_DNA"/>
</dbReference>
<dbReference type="InterPro" id="IPR036271">
    <property type="entry name" value="Tet_transcr_reg_TetR-rel_C_sf"/>
</dbReference>
<keyword evidence="1" id="KW-0805">Transcription regulation</keyword>
<protein>
    <submittedName>
        <fullName evidence="6">TetR family transcriptional regulator</fullName>
    </submittedName>
</protein>
<keyword evidence="7" id="KW-1185">Reference proteome</keyword>
<keyword evidence="2 4" id="KW-0238">DNA-binding</keyword>
<sequence>MSRVIQERCSLFLAGVLDTRSGPPHAGVVNQPEGKRARRRAEVEQAIPVLARRQLAEVGAASLSVRRIARDLGMTSSAIYRYVADRDELLTRLIVESYGQLNDAARAAHDAAGPQPRARVRAIVEAVRAWALDHPHDWALLYGSPVPDYHAPSDRTTGPGTAVSALMLGALSDAYAAGETVAFPDDADLGEMANDPLLADLGLPSGAIAAGITVWLLVLGAVSAEVFGQLGADAPASIADHAFNTAERLLFG</sequence>
<gene>
    <name evidence="6" type="ORF">CGZ91_05190</name>
</gene>
<evidence type="ECO:0000313" key="6">
    <source>
        <dbReference type="EMBL" id="OYN90884.1"/>
    </source>
</evidence>
<dbReference type="Proteomes" id="UP000216300">
    <property type="component" value="Unassembled WGS sequence"/>
</dbReference>
<dbReference type="Pfam" id="PF13305">
    <property type="entry name" value="TetR_C_33"/>
    <property type="match status" value="1"/>
</dbReference>
<dbReference type="AlphaFoldDB" id="A0A255EH65"/>
<accession>A0A255EH65</accession>
<keyword evidence="3" id="KW-0804">Transcription</keyword>
<dbReference type="PANTHER" id="PTHR30055:SF243">
    <property type="entry name" value="HTH-TYPE TRANSCRIPTIONAL REGULATOR RV1816"/>
    <property type="match status" value="1"/>
</dbReference>
<dbReference type="InterPro" id="IPR009057">
    <property type="entry name" value="Homeodomain-like_sf"/>
</dbReference>
<dbReference type="GO" id="GO:0003700">
    <property type="term" value="F:DNA-binding transcription factor activity"/>
    <property type="evidence" value="ECO:0007669"/>
    <property type="project" value="TreeGrafter"/>
</dbReference>
<evidence type="ECO:0000259" key="5">
    <source>
        <dbReference type="PROSITE" id="PS50977"/>
    </source>
</evidence>
<feature type="domain" description="HTH tetR-type" evidence="5">
    <location>
        <begin position="41"/>
        <end position="101"/>
    </location>
</feature>
<feature type="DNA-binding region" description="H-T-H motif" evidence="4">
    <location>
        <begin position="64"/>
        <end position="83"/>
    </location>
</feature>
<organism evidence="6 7">
    <name type="scientific">Parenemella sanctibonifatiensis</name>
    <dbReference type="NCBI Taxonomy" id="2016505"/>
    <lineage>
        <taxon>Bacteria</taxon>
        <taxon>Bacillati</taxon>
        <taxon>Actinomycetota</taxon>
        <taxon>Actinomycetes</taxon>
        <taxon>Propionibacteriales</taxon>
        <taxon>Propionibacteriaceae</taxon>
        <taxon>Parenemella</taxon>
    </lineage>
</organism>
<evidence type="ECO:0000256" key="4">
    <source>
        <dbReference type="PROSITE-ProRule" id="PRU00335"/>
    </source>
</evidence>
<comment type="caution">
    <text evidence="6">The sequence shown here is derived from an EMBL/GenBank/DDBJ whole genome shotgun (WGS) entry which is preliminary data.</text>
</comment>
<dbReference type="InterPro" id="IPR025996">
    <property type="entry name" value="MT1864/Rv1816-like_C"/>
</dbReference>
<evidence type="ECO:0000256" key="1">
    <source>
        <dbReference type="ARBA" id="ARBA00023015"/>
    </source>
</evidence>
<dbReference type="OrthoDB" id="3210322at2"/>
<dbReference type="PROSITE" id="PS50977">
    <property type="entry name" value="HTH_TETR_2"/>
    <property type="match status" value="1"/>
</dbReference>
<dbReference type="Pfam" id="PF00440">
    <property type="entry name" value="TetR_N"/>
    <property type="match status" value="1"/>
</dbReference>
<evidence type="ECO:0000313" key="7">
    <source>
        <dbReference type="Proteomes" id="UP000216300"/>
    </source>
</evidence>
<reference evidence="6 7" key="1">
    <citation type="submission" date="2017-07" db="EMBL/GenBank/DDBJ databases">
        <title>Draft whole genome sequences of clinical Proprionibacteriaceae strains.</title>
        <authorList>
            <person name="Bernier A.-M."/>
            <person name="Bernard K."/>
            <person name="Domingo M.-C."/>
        </authorList>
    </citation>
    <scope>NUCLEOTIDE SEQUENCE [LARGE SCALE GENOMIC DNA]</scope>
    <source>
        <strain evidence="6 7">NML 150081</strain>
    </source>
</reference>
<dbReference type="InterPro" id="IPR050109">
    <property type="entry name" value="HTH-type_TetR-like_transc_reg"/>
</dbReference>
<evidence type="ECO:0000256" key="3">
    <source>
        <dbReference type="ARBA" id="ARBA00023163"/>
    </source>
</evidence>
<dbReference type="Gene3D" id="1.10.357.10">
    <property type="entry name" value="Tetracycline Repressor, domain 2"/>
    <property type="match status" value="1"/>
</dbReference>